<dbReference type="InterPro" id="IPR032675">
    <property type="entry name" value="LRR_dom_sf"/>
</dbReference>
<evidence type="ECO:0008006" key="3">
    <source>
        <dbReference type="Google" id="ProtNLM"/>
    </source>
</evidence>
<protein>
    <recommendedName>
        <fullName evidence="3">F-box domain-containing protein</fullName>
    </recommendedName>
</protein>
<comment type="caution">
    <text evidence="1">The sequence shown here is derived from an EMBL/GenBank/DDBJ whole genome shotgun (WGS) entry which is preliminary data.</text>
</comment>
<dbReference type="Proteomes" id="UP001305779">
    <property type="component" value="Unassembled WGS sequence"/>
</dbReference>
<keyword evidence="2" id="KW-1185">Reference proteome</keyword>
<dbReference type="EMBL" id="JAXOVC010000010">
    <property type="protein sequence ID" value="KAK4496749.1"/>
    <property type="molecule type" value="Genomic_DNA"/>
</dbReference>
<sequence>MAFHDLPVETLVDIGSRLNTSSLLSLGLVNKACRAAAVPSIYSNIVLYVGNPHTLPKDAAAFKRTWEELDIFRHVRSLHIRGFSLPRETDVNAMGGSAYRRNEWRSGPDLQHMFKLGWFPYIDFTQSGWYYDVDFQPLADTISRFAGLEQLIFDTGQQFPPCLLELVQSSLPNCKLEIRCFFIESVYNDVVNPHEYNVVTSPNLTSVHTWYTYFQGDGGYDDGDLNDLATLDMVSGLAPALKEVRLYHDMDVLQAFWESKHERLSAAEPPLPALDPPRSWHGFSREAARHQGSLETLELSCDFDGKGLVTADCLARWAEATDFSCLRRLHLDYVDESAVQWLRTVPSLKNLTALRLGSHILLASPFKQLSGLLARLPPLRELSIDGEFDGQHLDSLLLQQGDRAPLHELKITSSDHTFDRGQITQLLKRCPNVESLNIHTQRTQGDRTEYELYNTLGKFPCLHTLVLSLDCKTIDEPGPRPGDPFYGLNDLDKRRRSRLLPIEPSFGRYESQRCPIPDDYGFQPLRNGHVMTRLTNGAIDESLATSIWEAITSAKPSSSTPLHSLRLLPHKDRYFHAFDEVEEVIERVQLQWTLERSANTVILKSELDCLFAVHEGERLYQPLTAVMEELWPGIFDEGKDWTTSWRSQSLWNPEGGVV</sequence>
<name>A0ABR0E5Q7_ZASCE</name>
<accession>A0ABR0E5Q7</accession>
<evidence type="ECO:0000313" key="2">
    <source>
        <dbReference type="Proteomes" id="UP001305779"/>
    </source>
</evidence>
<dbReference type="SUPFAM" id="SSF52047">
    <property type="entry name" value="RNI-like"/>
    <property type="match status" value="1"/>
</dbReference>
<organism evidence="1 2">
    <name type="scientific">Zasmidium cellare</name>
    <name type="common">Wine cellar mold</name>
    <name type="synonym">Racodium cellare</name>
    <dbReference type="NCBI Taxonomy" id="395010"/>
    <lineage>
        <taxon>Eukaryota</taxon>
        <taxon>Fungi</taxon>
        <taxon>Dikarya</taxon>
        <taxon>Ascomycota</taxon>
        <taxon>Pezizomycotina</taxon>
        <taxon>Dothideomycetes</taxon>
        <taxon>Dothideomycetidae</taxon>
        <taxon>Mycosphaerellales</taxon>
        <taxon>Mycosphaerellaceae</taxon>
        <taxon>Zasmidium</taxon>
    </lineage>
</organism>
<proteinExistence type="predicted"/>
<evidence type="ECO:0000313" key="1">
    <source>
        <dbReference type="EMBL" id="KAK4496749.1"/>
    </source>
</evidence>
<dbReference type="Gene3D" id="3.80.10.10">
    <property type="entry name" value="Ribonuclease Inhibitor"/>
    <property type="match status" value="1"/>
</dbReference>
<reference evidence="1 2" key="1">
    <citation type="journal article" date="2023" name="G3 (Bethesda)">
        <title>A chromosome-level genome assembly of Zasmidium syzygii isolated from banana leaves.</title>
        <authorList>
            <person name="van Westerhoven A.C."/>
            <person name="Mehrabi R."/>
            <person name="Talebi R."/>
            <person name="Steentjes M.B.F."/>
            <person name="Corcolon B."/>
            <person name="Chong P.A."/>
            <person name="Kema G.H.J."/>
            <person name="Seidl M.F."/>
        </authorList>
    </citation>
    <scope>NUCLEOTIDE SEQUENCE [LARGE SCALE GENOMIC DNA]</scope>
    <source>
        <strain evidence="1 2">P124</strain>
    </source>
</reference>
<gene>
    <name evidence="1" type="ORF">PRZ48_012732</name>
</gene>